<comment type="caution">
    <text evidence="1">The sequence shown here is derived from an EMBL/GenBank/DDBJ whole genome shotgun (WGS) entry which is preliminary data.</text>
</comment>
<accession>A0AAU9M9G6</accession>
<proteinExistence type="predicted"/>
<name>A0AAU9M9G6_9ASTR</name>
<gene>
    <name evidence="1" type="ORF">LVIROSA_LOCUS6175</name>
</gene>
<dbReference type="AlphaFoldDB" id="A0AAU9M9G6"/>
<keyword evidence="2" id="KW-1185">Reference proteome</keyword>
<evidence type="ECO:0000313" key="2">
    <source>
        <dbReference type="Proteomes" id="UP001157418"/>
    </source>
</evidence>
<evidence type="ECO:0000313" key="1">
    <source>
        <dbReference type="EMBL" id="CAH1418590.1"/>
    </source>
</evidence>
<dbReference type="EMBL" id="CAKMRJ010000113">
    <property type="protein sequence ID" value="CAH1418590.1"/>
    <property type="molecule type" value="Genomic_DNA"/>
</dbReference>
<sequence length="134" mass="14599">MTAVTTLVVEGFLVGKMKVMLGTARSGQTHQRYQFPYTGVVEVILVPDVRVAASLESPLSFFLCSSSPVAVICSPMITFSLQIASNESKLAALEGLEHRQVKPNEFPCFDHPDGGGEEKRSLSPNHLPIQIIRT</sequence>
<protein>
    <submittedName>
        <fullName evidence="1">Uncharacterized protein</fullName>
    </submittedName>
</protein>
<reference evidence="1 2" key="1">
    <citation type="submission" date="2022-01" db="EMBL/GenBank/DDBJ databases">
        <authorList>
            <person name="Xiong W."/>
            <person name="Schranz E."/>
        </authorList>
    </citation>
    <scope>NUCLEOTIDE SEQUENCE [LARGE SCALE GENOMIC DNA]</scope>
</reference>
<dbReference type="Proteomes" id="UP001157418">
    <property type="component" value="Unassembled WGS sequence"/>
</dbReference>
<organism evidence="1 2">
    <name type="scientific">Lactuca virosa</name>
    <dbReference type="NCBI Taxonomy" id="75947"/>
    <lineage>
        <taxon>Eukaryota</taxon>
        <taxon>Viridiplantae</taxon>
        <taxon>Streptophyta</taxon>
        <taxon>Embryophyta</taxon>
        <taxon>Tracheophyta</taxon>
        <taxon>Spermatophyta</taxon>
        <taxon>Magnoliopsida</taxon>
        <taxon>eudicotyledons</taxon>
        <taxon>Gunneridae</taxon>
        <taxon>Pentapetalae</taxon>
        <taxon>asterids</taxon>
        <taxon>campanulids</taxon>
        <taxon>Asterales</taxon>
        <taxon>Asteraceae</taxon>
        <taxon>Cichorioideae</taxon>
        <taxon>Cichorieae</taxon>
        <taxon>Lactucinae</taxon>
        <taxon>Lactuca</taxon>
    </lineage>
</organism>